<feature type="domain" description="Peptidase S49" evidence="5">
    <location>
        <begin position="103"/>
        <end position="253"/>
    </location>
</feature>
<accession>A0A842J4V2</accession>
<dbReference type="InterPro" id="IPR029045">
    <property type="entry name" value="ClpP/crotonase-like_dom_sf"/>
</dbReference>
<evidence type="ECO:0000313" key="7">
    <source>
        <dbReference type="Proteomes" id="UP000552683"/>
    </source>
</evidence>
<sequence>MGFLRFIFAPIAAIFRFINTYFKAMLFLLIVFLIFFSGKGESVNPPNLTQINLSGAIMDAGEALEKIEAARKDGNIKGVLLYIDSPGGALAPSVELHLAVKNLRAAKPVVAYAGGSMTSGSYYAGAGADRILANPGAFIGSIGVIMQGADASELAAKIGVSQQVVKAGEYKEAGTFLRPWSKIEREQLQELVNASYEMFVSDVAADRNLDANKSKEWANARVFLAGDAAKLGLIDEVSDYYSARAELEKLSGVAKPVWAKPSVYEKAIQKFINQGANSLISAFFEAKAR</sequence>
<dbReference type="AlphaFoldDB" id="A0A842J4V2"/>
<dbReference type="Pfam" id="PF01343">
    <property type="entry name" value="Peptidase_S49"/>
    <property type="match status" value="1"/>
</dbReference>
<dbReference type="EMBL" id="JACLZK010000001">
    <property type="protein sequence ID" value="MBC2882886.1"/>
    <property type="molecule type" value="Genomic_DNA"/>
</dbReference>
<evidence type="ECO:0000256" key="1">
    <source>
        <dbReference type="ARBA" id="ARBA00008683"/>
    </source>
</evidence>
<dbReference type="GO" id="GO:0008236">
    <property type="term" value="F:serine-type peptidase activity"/>
    <property type="evidence" value="ECO:0007669"/>
    <property type="project" value="UniProtKB-KW"/>
</dbReference>
<dbReference type="InterPro" id="IPR002142">
    <property type="entry name" value="Peptidase_S49"/>
</dbReference>
<dbReference type="SUPFAM" id="SSF52096">
    <property type="entry name" value="ClpP/crotonase"/>
    <property type="match status" value="1"/>
</dbReference>
<dbReference type="CDD" id="cd07023">
    <property type="entry name" value="S49_Sppa_N_C"/>
    <property type="match status" value="1"/>
</dbReference>
<protein>
    <submittedName>
        <fullName evidence="6">Signal peptide peptidase SppA</fullName>
    </submittedName>
</protein>
<proteinExistence type="inferred from homology"/>
<evidence type="ECO:0000259" key="5">
    <source>
        <dbReference type="Pfam" id="PF01343"/>
    </source>
</evidence>
<evidence type="ECO:0000256" key="2">
    <source>
        <dbReference type="ARBA" id="ARBA00022670"/>
    </source>
</evidence>
<evidence type="ECO:0000313" key="6">
    <source>
        <dbReference type="EMBL" id="MBC2882886.1"/>
    </source>
</evidence>
<dbReference type="RefSeq" id="WP_185898437.1">
    <property type="nucleotide sequence ID" value="NZ_JACLZK010000001.1"/>
</dbReference>
<dbReference type="Gene3D" id="3.90.226.10">
    <property type="entry name" value="2-enoyl-CoA Hydratase, Chain A, domain 1"/>
    <property type="match status" value="2"/>
</dbReference>
<evidence type="ECO:0000256" key="4">
    <source>
        <dbReference type="ARBA" id="ARBA00022825"/>
    </source>
</evidence>
<reference evidence="6 7" key="1">
    <citation type="submission" date="2020-08" db="EMBL/GenBank/DDBJ databases">
        <title>Complete genome and description of Campylobacter massiliensis Marseille-Q3452 sp. nov.</title>
        <authorList>
            <person name="Antezack A."/>
        </authorList>
    </citation>
    <scope>NUCLEOTIDE SEQUENCE [LARGE SCALE GENOMIC DNA]</scope>
    <source>
        <strain evidence="6 7">Marseille-Q3452</strain>
    </source>
</reference>
<keyword evidence="2" id="KW-0645">Protease</keyword>
<evidence type="ECO:0000256" key="3">
    <source>
        <dbReference type="ARBA" id="ARBA00022801"/>
    </source>
</evidence>
<dbReference type="InterPro" id="IPR004635">
    <property type="entry name" value="Pept_S49_SppA"/>
</dbReference>
<dbReference type="GO" id="GO:0006508">
    <property type="term" value="P:proteolysis"/>
    <property type="evidence" value="ECO:0007669"/>
    <property type="project" value="UniProtKB-KW"/>
</dbReference>
<comment type="similarity">
    <text evidence="1">Belongs to the peptidase S49 family.</text>
</comment>
<name>A0A842J4V2_9BACT</name>
<keyword evidence="4" id="KW-0720">Serine protease</keyword>
<dbReference type="PANTHER" id="PTHR42987">
    <property type="entry name" value="PEPTIDASE S49"/>
    <property type="match status" value="1"/>
</dbReference>
<keyword evidence="3" id="KW-0378">Hydrolase</keyword>
<comment type="caution">
    <text evidence="6">The sequence shown here is derived from an EMBL/GenBank/DDBJ whole genome shotgun (WGS) entry which is preliminary data.</text>
</comment>
<dbReference type="Proteomes" id="UP000552683">
    <property type="component" value="Unassembled WGS sequence"/>
</dbReference>
<keyword evidence="7" id="KW-1185">Reference proteome</keyword>
<gene>
    <name evidence="6" type="primary">sppA</name>
    <name evidence="6" type="ORF">H7R39_06390</name>
</gene>
<organism evidence="6 7">
    <name type="scientific">Campylobacter massiliensis</name>
    <dbReference type="NCBI Taxonomy" id="2762557"/>
    <lineage>
        <taxon>Bacteria</taxon>
        <taxon>Pseudomonadati</taxon>
        <taxon>Campylobacterota</taxon>
        <taxon>Epsilonproteobacteria</taxon>
        <taxon>Campylobacterales</taxon>
        <taxon>Campylobacteraceae</taxon>
        <taxon>Campylobacter</taxon>
    </lineage>
</organism>
<dbReference type="NCBIfam" id="TIGR00706">
    <property type="entry name" value="SppA_dom"/>
    <property type="match status" value="1"/>
</dbReference>
<dbReference type="PANTHER" id="PTHR42987:SF7">
    <property type="entry name" value="SIGNAL PEPTIDE PEPTIDASE SPPA-RELATED"/>
    <property type="match status" value="1"/>
</dbReference>
<dbReference type="InterPro" id="IPR047272">
    <property type="entry name" value="S49_SppA_C"/>
</dbReference>